<dbReference type="EMBL" id="NHYD01000402">
    <property type="protein sequence ID" value="PPQ94253.1"/>
    <property type="molecule type" value="Genomic_DNA"/>
</dbReference>
<name>A0A409XTW7_PSICY</name>
<feature type="region of interest" description="Disordered" evidence="1">
    <location>
        <begin position="17"/>
        <end position="64"/>
    </location>
</feature>
<reference evidence="2 3" key="1">
    <citation type="journal article" date="2018" name="Evol. Lett.">
        <title>Horizontal gene cluster transfer increased hallucinogenic mushroom diversity.</title>
        <authorList>
            <person name="Reynolds H.T."/>
            <person name="Vijayakumar V."/>
            <person name="Gluck-Thaler E."/>
            <person name="Korotkin H.B."/>
            <person name="Matheny P.B."/>
            <person name="Slot J.C."/>
        </authorList>
    </citation>
    <scope>NUCLEOTIDE SEQUENCE [LARGE SCALE GENOMIC DNA]</scope>
    <source>
        <strain evidence="2 3">2631</strain>
    </source>
</reference>
<feature type="compositionally biased region" description="Polar residues" evidence="1">
    <location>
        <begin position="34"/>
        <end position="46"/>
    </location>
</feature>
<protein>
    <recommendedName>
        <fullName evidence="4">G domain-containing protein</fullName>
    </recommendedName>
</protein>
<dbReference type="OrthoDB" id="391988at2759"/>
<evidence type="ECO:0000313" key="2">
    <source>
        <dbReference type="EMBL" id="PPQ94253.1"/>
    </source>
</evidence>
<evidence type="ECO:0000313" key="3">
    <source>
        <dbReference type="Proteomes" id="UP000283269"/>
    </source>
</evidence>
<evidence type="ECO:0000256" key="1">
    <source>
        <dbReference type="SAM" id="MobiDB-lite"/>
    </source>
</evidence>
<keyword evidence="3" id="KW-1185">Reference proteome</keyword>
<gene>
    <name evidence="2" type="ORF">CVT25_004976</name>
</gene>
<dbReference type="Proteomes" id="UP000283269">
    <property type="component" value="Unassembled WGS sequence"/>
</dbReference>
<proteinExistence type="predicted"/>
<sequence>MHLFCLNLCFWRKGRDTASTADDTPKKPEDDAQSPVNQQFSTSPRVLTSKAKQEPQIPSIPDILPSQVEDTLGECPRPLARDINKVSHRSRWKRKSSLIANIFNLDKDNIHIAHNAAGDANIEHGYTSPENLRFILHDSKGFEAGSGSNLTKVQSFLERRQGTDHVPVIAVFTKYDILIAQFHRKDPANAERDASVYFTDKIKEFGEDLKRLSIDPDLISHARVSTTDTNAKGLSEGFKSDFILKKSQYCANDWESEYWKNLGESSAFEGQVLIDYIHRLHEDVLKVWNFNDPTGILSGISFFVELIGFVKPLIEKTLDETSCAIFEMAKLYADSCFQNSPPSVNVW</sequence>
<dbReference type="InParanoid" id="A0A409XTW7"/>
<organism evidence="2 3">
    <name type="scientific">Psilocybe cyanescens</name>
    <dbReference type="NCBI Taxonomy" id="93625"/>
    <lineage>
        <taxon>Eukaryota</taxon>
        <taxon>Fungi</taxon>
        <taxon>Dikarya</taxon>
        <taxon>Basidiomycota</taxon>
        <taxon>Agaricomycotina</taxon>
        <taxon>Agaricomycetes</taxon>
        <taxon>Agaricomycetidae</taxon>
        <taxon>Agaricales</taxon>
        <taxon>Agaricineae</taxon>
        <taxon>Strophariaceae</taxon>
        <taxon>Psilocybe</taxon>
    </lineage>
</organism>
<accession>A0A409XTW7</accession>
<evidence type="ECO:0008006" key="4">
    <source>
        <dbReference type="Google" id="ProtNLM"/>
    </source>
</evidence>
<dbReference type="AlphaFoldDB" id="A0A409XTW7"/>
<comment type="caution">
    <text evidence="2">The sequence shown here is derived from an EMBL/GenBank/DDBJ whole genome shotgun (WGS) entry which is preliminary data.</text>
</comment>